<gene>
    <name evidence="15" type="primary">clsA</name>
    <name evidence="15" type="ORF">GCM10007047_06750</name>
</gene>
<dbReference type="AlphaFoldDB" id="A0A8J3D9N8"/>
<keyword evidence="7 13" id="KW-1133">Transmembrane helix</keyword>
<evidence type="ECO:0000259" key="14">
    <source>
        <dbReference type="PROSITE" id="PS50035"/>
    </source>
</evidence>
<feature type="domain" description="PLD phosphodiesterase" evidence="14">
    <location>
        <begin position="410"/>
        <end position="437"/>
    </location>
</feature>
<dbReference type="InterPro" id="IPR025202">
    <property type="entry name" value="PLD-like_dom"/>
</dbReference>
<keyword evidence="16" id="KW-1185">Reference proteome</keyword>
<keyword evidence="9 13" id="KW-0472">Membrane</keyword>
<dbReference type="Gene3D" id="3.30.870.10">
    <property type="entry name" value="Endonuclease Chain A"/>
    <property type="match status" value="2"/>
</dbReference>
<reference evidence="15" key="1">
    <citation type="journal article" date="2014" name="Int. J. Syst. Evol. Microbiol.">
        <title>Complete genome sequence of Corynebacterium casei LMG S-19264T (=DSM 44701T), isolated from a smear-ripened cheese.</title>
        <authorList>
            <consortium name="US DOE Joint Genome Institute (JGI-PGF)"/>
            <person name="Walter F."/>
            <person name="Albersmeier A."/>
            <person name="Kalinowski J."/>
            <person name="Ruckert C."/>
        </authorList>
    </citation>
    <scope>NUCLEOTIDE SEQUENCE</scope>
    <source>
        <strain evidence="15">KCTC 12870</strain>
    </source>
</reference>
<evidence type="ECO:0000256" key="4">
    <source>
        <dbReference type="ARBA" id="ARBA00022679"/>
    </source>
</evidence>
<evidence type="ECO:0000256" key="11">
    <source>
        <dbReference type="ARBA" id="ARBA00023264"/>
    </source>
</evidence>
<evidence type="ECO:0000256" key="6">
    <source>
        <dbReference type="ARBA" id="ARBA00022737"/>
    </source>
</evidence>
<dbReference type="InterPro" id="IPR027379">
    <property type="entry name" value="CLS_N"/>
</dbReference>
<evidence type="ECO:0000256" key="9">
    <source>
        <dbReference type="ARBA" id="ARBA00023136"/>
    </source>
</evidence>
<evidence type="ECO:0000256" key="2">
    <source>
        <dbReference type="ARBA" id="ARBA00022475"/>
    </source>
</evidence>
<dbReference type="InterPro" id="IPR022924">
    <property type="entry name" value="Cardiolipin_synthase"/>
</dbReference>
<feature type="transmembrane region" description="Helical" evidence="13">
    <location>
        <begin position="18"/>
        <end position="36"/>
    </location>
</feature>
<keyword evidence="5 13" id="KW-0812">Transmembrane</keyword>
<dbReference type="Proteomes" id="UP000642829">
    <property type="component" value="Unassembled WGS sequence"/>
</dbReference>
<dbReference type="SUPFAM" id="SSF56024">
    <property type="entry name" value="Phospholipase D/nuclease"/>
    <property type="match status" value="2"/>
</dbReference>
<sequence>MQAAPSITEGVPQETESFWVFVPLALHWILSLGFSLRVIMLQRSVGATLAWVSVMLLVPYFGVGIYLLMGELRLGKRREKRIAQLISPYKSWISSLSEGYQVDWSEAHEAAKALDRLALQTEGTPTLPGNRLELLDDCEGVLRAIIEDVNRAEETLYMEFYIWHNGGVADEVLEAVIKAAQRGVITRLLLDSVGSKDFLKSTACANARQEGVEIVEALPAGILRALFRRQDLRLHRKIIIVDGHIAYTGSLNLVDARFFKQDAGVGQWIDLMVRVQGPAVEVLATTFLADWDIETDGRQIDLNEDTGVKRQPANGPAMVQVVPSGPGFYPDAIYQLLLSTIYSAREELIITTPYFVPDDALHSALCTAAARGVKVTVVLPEHNDSRLVRYASRSYFDSLLAAGVRIMRFRDGLLHAKTITVDQDFCLIGSVNFDMRSVWLNHEVTLFVYNHAFTDQLRYCQHQYISQSDELTAEEWSKRPTATRVLESIIRLTSPLL</sequence>
<evidence type="ECO:0000256" key="5">
    <source>
        <dbReference type="ARBA" id="ARBA00022692"/>
    </source>
</evidence>
<dbReference type="NCBIfam" id="TIGR04265">
    <property type="entry name" value="bac_cardiolipin"/>
    <property type="match status" value="1"/>
</dbReference>
<dbReference type="GO" id="GO:0005886">
    <property type="term" value="C:plasma membrane"/>
    <property type="evidence" value="ECO:0007669"/>
    <property type="project" value="UniProtKB-SubCell"/>
</dbReference>
<accession>A0A8J3D9N8</accession>
<organism evidence="15 16">
    <name type="scientific">Cerasicoccus arenae</name>
    <dbReference type="NCBI Taxonomy" id="424488"/>
    <lineage>
        <taxon>Bacteria</taxon>
        <taxon>Pseudomonadati</taxon>
        <taxon>Verrucomicrobiota</taxon>
        <taxon>Opitutia</taxon>
        <taxon>Puniceicoccales</taxon>
        <taxon>Cerasicoccaceae</taxon>
        <taxon>Cerasicoccus</taxon>
    </lineage>
</organism>
<evidence type="ECO:0000313" key="16">
    <source>
        <dbReference type="Proteomes" id="UP000642829"/>
    </source>
</evidence>
<evidence type="ECO:0000256" key="8">
    <source>
        <dbReference type="ARBA" id="ARBA00023098"/>
    </source>
</evidence>
<keyword evidence="3" id="KW-0444">Lipid biosynthesis</keyword>
<dbReference type="GO" id="GO:0032049">
    <property type="term" value="P:cardiolipin biosynthetic process"/>
    <property type="evidence" value="ECO:0007669"/>
    <property type="project" value="UniProtKB-UniRule"/>
</dbReference>
<proteinExistence type="inferred from homology"/>
<feature type="domain" description="PLD phosphodiesterase" evidence="14">
    <location>
        <begin position="230"/>
        <end position="257"/>
    </location>
</feature>
<dbReference type="InterPro" id="IPR001736">
    <property type="entry name" value="PLipase_D/transphosphatidylase"/>
</dbReference>
<dbReference type="Pfam" id="PF13091">
    <property type="entry name" value="PLDc_2"/>
    <property type="match status" value="2"/>
</dbReference>
<keyword evidence="6" id="KW-0677">Repeat</keyword>
<evidence type="ECO:0000256" key="12">
    <source>
        <dbReference type="NCBIfam" id="TIGR04265"/>
    </source>
</evidence>
<dbReference type="EC" id="2.7.8.-" evidence="12"/>
<comment type="subcellular location">
    <subcellularLocation>
        <location evidence="1">Cell membrane</location>
        <topology evidence="1">Multi-pass membrane protein</topology>
    </subcellularLocation>
</comment>
<name>A0A8J3D9N8_9BACT</name>
<evidence type="ECO:0000313" key="15">
    <source>
        <dbReference type="EMBL" id="GHB93843.1"/>
    </source>
</evidence>
<evidence type="ECO:0000256" key="13">
    <source>
        <dbReference type="SAM" id="Phobius"/>
    </source>
</evidence>
<keyword evidence="10" id="KW-0594">Phospholipid biosynthesis</keyword>
<dbReference type="PANTHER" id="PTHR21248:SF22">
    <property type="entry name" value="PHOSPHOLIPASE D"/>
    <property type="match status" value="1"/>
</dbReference>
<dbReference type="CDD" id="cd09158">
    <property type="entry name" value="PLDc_EcCLS_like_2"/>
    <property type="match status" value="1"/>
</dbReference>
<dbReference type="EMBL" id="BMXG01000003">
    <property type="protein sequence ID" value="GHB93843.1"/>
    <property type="molecule type" value="Genomic_DNA"/>
</dbReference>
<protein>
    <recommendedName>
        <fullName evidence="12">Cardiolipin synthase</fullName>
        <ecNumber evidence="12">2.7.8.-</ecNumber>
    </recommendedName>
</protein>
<reference evidence="15" key="2">
    <citation type="submission" date="2020-09" db="EMBL/GenBank/DDBJ databases">
        <authorList>
            <person name="Sun Q."/>
            <person name="Kim S."/>
        </authorList>
    </citation>
    <scope>NUCLEOTIDE SEQUENCE</scope>
    <source>
        <strain evidence="15">KCTC 12870</strain>
    </source>
</reference>
<dbReference type="HAMAP" id="MF_00190">
    <property type="entry name" value="Cardiolipin_synth_ClsA"/>
    <property type="match status" value="1"/>
</dbReference>
<dbReference type="PROSITE" id="PS50035">
    <property type="entry name" value="PLD"/>
    <property type="match status" value="2"/>
</dbReference>
<evidence type="ECO:0000256" key="3">
    <source>
        <dbReference type="ARBA" id="ARBA00022516"/>
    </source>
</evidence>
<keyword evidence="11" id="KW-1208">Phospholipid metabolism</keyword>
<evidence type="ECO:0000256" key="7">
    <source>
        <dbReference type="ARBA" id="ARBA00022989"/>
    </source>
</evidence>
<dbReference type="InterPro" id="IPR030840">
    <property type="entry name" value="CL_synthase_A"/>
</dbReference>
<keyword evidence="2" id="KW-1003">Cell membrane</keyword>
<dbReference type="GO" id="GO:0008808">
    <property type="term" value="F:cardiolipin synthase activity"/>
    <property type="evidence" value="ECO:0007669"/>
    <property type="project" value="UniProtKB-UniRule"/>
</dbReference>
<dbReference type="SMART" id="SM00155">
    <property type="entry name" value="PLDc"/>
    <property type="match status" value="2"/>
</dbReference>
<evidence type="ECO:0000256" key="1">
    <source>
        <dbReference type="ARBA" id="ARBA00004651"/>
    </source>
</evidence>
<keyword evidence="4" id="KW-0808">Transferase</keyword>
<dbReference type="Pfam" id="PF13396">
    <property type="entry name" value="PLDc_N"/>
    <property type="match status" value="1"/>
</dbReference>
<keyword evidence="8" id="KW-0443">Lipid metabolism</keyword>
<feature type="transmembrane region" description="Helical" evidence="13">
    <location>
        <begin position="48"/>
        <end position="69"/>
    </location>
</feature>
<evidence type="ECO:0000256" key="10">
    <source>
        <dbReference type="ARBA" id="ARBA00023209"/>
    </source>
</evidence>
<comment type="caution">
    <text evidence="15">The sequence shown here is derived from an EMBL/GenBank/DDBJ whole genome shotgun (WGS) entry which is preliminary data.</text>
</comment>
<dbReference type="CDD" id="cd09152">
    <property type="entry name" value="PLDc_EcCLS_like_1"/>
    <property type="match status" value="1"/>
</dbReference>
<dbReference type="PANTHER" id="PTHR21248">
    <property type="entry name" value="CARDIOLIPIN SYNTHASE"/>
    <property type="match status" value="1"/>
</dbReference>